<dbReference type="OrthoDB" id="6283463at2759"/>
<dbReference type="PROSITE" id="PS51634">
    <property type="entry name" value="CRC"/>
    <property type="match status" value="1"/>
</dbReference>
<feature type="region of interest" description="Disordered" evidence="4">
    <location>
        <begin position="692"/>
        <end position="726"/>
    </location>
</feature>
<dbReference type="GO" id="GO:0003700">
    <property type="term" value="F:DNA-binding transcription factor activity"/>
    <property type="evidence" value="ECO:0007669"/>
    <property type="project" value="InterPro"/>
</dbReference>
<dbReference type="eggNOG" id="KOG1171">
    <property type="taxonomic scope" value="Eukaryota"/>
</dbReference>
<dbReference type="InterPro" id="IPR044522">
    <property type="entry name" value="TSO1-like"/>
</dbReference>
<evidence type="ECO:0000259" key="5">
    <source>
        <dbReference type="PROSITE" id="PS51634"/>
    </source>
</evidence>
<dbReference type="SMART" id="SM01114">
    <property type="entry name" value="CXC"/>
    <property type="match status" value="2"/>
</dbReference>
<evidence type="ECO:0000313" key="6">
    <source>
        <dbReference type="Proteomes" id="UP000189703"/>
    </source>
</evidence>
<evidence type="ECO:0000256" key="4">
    <source>
        <dbReference type="SAM" id="MobiDB-lite"/>
    </source>
</evidence>
<proteinExistence type="inferred from homology"/>
<gene>
    <name evidence="7 8" type="primary">LOC104598646</name>
</gene>
<feature type="region of interest" description="Disordered" evidence="4">
    <location>
        <begin position="357"/>
        <end position="390"/>
    </location>
</feature>
<comment type="similarity">
    <text evidence="2">Belongs to the lin-54 family.</text>
</comment>
<dbReference type="PANTHER" id="PTHR46159:SF12">
    <property type="entry name" value="PROTEIN TESMIN_TSO1-LIKE CXC 3-RELATED"/>
    <property type="match status" value="1"/>
</dbReference>
<comment type="subcellular location">
    <subcellularLocation>
        <location evidence="1">Nucleus</location>
    </subcellularLocation>
</comment>
<dbReference type="GO" id="GO:0005634">
    <property type="term" value="C:nucleus"/>
    <property type="evidence" value="ECO:0007669"/>
    <property type="project" value="UniProtKB-SubCell"/>
</dbReference>
<keyword evidence="3" id="KW-0539">Nucleus</keyword>
<dbReference type="OMA" id="HFNTIAM"/>
<dbReference type="InterPro" id="IPR033467">
    <property type="entry name" value="Tesmin/TSO1-like_CXC"/>
</dbReference>
<reference evidence="7 8" key="1">
    <citation type="submission" date="2025-04" db="UniProtKB">
        <authorList>
            <consortium name="RefSeq"/>
        </authorList>
    </citation>
    <scope>IDENTIFICATION</scope>
</reference>
<evidence type="ECO:0000256" key="3">
    <source>
        <dbReference type="ARBA" id="ARBA00023242"/>
    </source>
</evidence>
<dbReference type="STRING" id="4432.A0A1U7ZX79"/>
<dbReference type="RefSeq" id="XP_010259114.1">
    <property type="nucleotide sequence ID" value="XM_010260812.2"/>
</dbReference>
<dbReference type="Pfam" id="PF03638">
    <property type="entry name" value="TCR"/>
    <property type="match status" value="2"/>
</dbReference>
<keyword evidence="6" id="KW-1185">Reference proteome</keyword>
<feature type="compositionally biased region" description="Low complexity" evidence="4">
    <location>
        <begin position="362"/>
        <end position="372"/>
    </location>
</feature>
<dbReference type="RefSeq" id="XP_010259115.1">
    <property type="nucleotide sequence ID" value="XM_010260813.2"/>
</dbReference>
<feature type="region of interest" description="Disordered" evidence="4">
    <location>
        <begin position="75"/>
        <end position="100"/>
    </location>
</feature>
<evidence type="ECO:0000256" key="2">
    <source>
        <dbReference type="ARBA" id="ARBA00007267"/>
    </source>
</evidence>
<feature type="compositionally biased region" description="Basic and acidic residues" evidence="4">
    <location>
        <begin position="275"/>
        <end position="297"/>
    </location>
</feature>
<dbReference type="GeneID" id="104598646"/>
<protein>
    <submittedName>
        <fullName evidence="7 8">CRC domain-containing protein TSO1-like</fullName>
    </submittedName>
</protein>
<feature type="compositionally biased region" description="Polar residues" evidence="4">
    <location>
        <begin position="706"/>
        <end position="721"/>
    </location>
</feature>
<name>A0A1U7ZX79_NELNU</name>
<dbReference type="InterPro" id="IPR005172">
    <property type="entry name" value="CRC"/>
</dbReference>
<feature type="region of interest" description="Disordered" evidence="4">
    <location>
        <begin position="257"/>
        <end position="302"/>
    </location>
</feature>
<dbReference type="AlphaFoldDB" id="A0A1U7ZX79"/>
<sequence>MDTPDRNQISTPISKFEDSPVFNYINSLSPIKPVKSVHITQAFHSLNFASIPSIFTSPHVSSNKESRFSRRYHFADPSKSGLSDNKNEGNTSAGVSEVVQPSECSADQQGCFAPEHSIREVNVEPPTENLNLAIELPRTLRYDCGSPDGDLMPGNDTKTNPVPEMAVTPVSLVQFVQEVSEERCQSFETEAELQEMHQAEQNKEEGAGCDWENLISDTADLLIFYSSTDMEVSKGHDQNLVDPETTSFTSLMSKLPQENTNDLHKTQPVGPFGSREQHKMEDPTAQPRELEQKETDQTKNILSATFLNKQVVSDPIEKMDDKAGSSISFSCKPHPANQRGMRRRCLVFEISGAHKKKLANDSNSSSSVSPQSDGKNASDEKQLVPVKPGSRSSPCILPGIGLHLNALATTSKDCRIVKHESLPSGRQLISMPSSIASFHSLTSGSNSLKSMTLNSLEKDTGLADNEAQAMQDASQVSAFGVNEEFNQTSPKKKRRRLEHVGENDACKRCNCKKSKCLKLYCECFAAGVYCIEPCSCQECFNKPIHEDTVLATRKQIESRNPLAFAPKVIRSSESIPETGEDLNKTPASARHKRGCNCKKSSCLKKYCECYQGGVGCSINCRCDGCKNAFGRKDGFASMGMEEAEPEEEEKETCEKNGVDIGVHNNEILKNEEQYSDSVLPITPSFQMCRPSEQLPFASSGKPPRSSVCSIGSSPQLHTSQRLGKPDLLHPQPKFERHFQVIPEDDTPEILKGDCSPISGVKMSSPNCKRVSPPHLGLSPNRRSGRKLILQSIPSFPSLTPHHESNNFPLKFS</sequence>
<feature type="compositionally biased region" description="Polar residues" evidence="4">
    <location>
        <begin position="80"/>
        <end position="94"/>
    </location>
</feature>
<dbReference type="PANTHER" id="PTHR46159">
    <property type="entry name" value="PROTEIN TESMIN/TSO1-LIKE CXC 2"/>
    <property type="match status" value="1"/>
</dbReference>
<evidence type="ECO:0000256" key="1">
    <source>
        <dbReference type="ARBA" id="ARBA00004123"/>
    </source>
</evidence>
<accession>A0A1U7ZX79</accession>
<dbReference type="KEGG" id="nnu:104598646"/>
<feature type="domain" description="CRC" evidence="5">
    <location>
        <begin position="505"/>
        <end position="630"/>
    </location>
</feature>
<dbReference type="Proteomes" id="UP000189703">
    <property type="component" value="Unplaced"/>
</dbReference>
<evidence type="ECO:0000313" key="8">
    <source>
        <dbReference type="RefSeq" id="XP_010259115.1"/>
    </source>
</evidence>
<organism evidence="6 7">
    <name type="scientific">Nelumbo nucifera</name>
    <name type="common">Sacred lotus</name>
    <dbReference type="NCBI Taxonomy" id="4432"/>
    <lineage>
        <taxon>Eukaryota</taxon>
        <taxon>Viridiplantae</taxon>
        <taxon>Streptophyta</taxon>
        <taxon>Embryophyta</taxon>
        <taxon>Tracheophyta</taxon>
        <taxon>Spermatophyta</taxon>
        <taxon>Magnoliopsida</taxon>
        <taxon>Proteales</taxon>
        <taxon>Nelumbonaceae</taxon>
        <taxon>Nelumbo</taxon>
    </lineage>
</organism>
<evidence type="ECO:0000313" key="7">
    <source>
        <dbReference type="RefSeq" id="XP_010259114.1"/>
    </source>
</evidence>